<evidence type="ECO:0000256" key="1">
    <source>
        <dbReference type="ARBA" id="ARBA00010518"/>
    </source>
</evidence>
<evidence type="ECO:0000313" key="10">
    <source>
        <dbReference type="EMBL" id="SEA50814.1"/>
    </source>
</evidence>
<dbReference type="Gene3D" id="3.40.50.1170">
    <property type="entry name" value="L-asparaginase, N-terminal domain"/>
    <property type="match status" value="1"/>
</dbReference>
<dbReference type="EC" id="3.5.1.1" evidence="2"/>
<dbReference type="Gene3D" id="3.40.50.40">
    <property type="match status" value="1"/>
</dbReference>
<dbReference type="GO" id="GO:0009066">
    <property type="term" value="P:aspartate family amino acid metabolic process"/>
    <property type="evidence" value="ECO:0007669"/>
    <property type="project" value="UniProtKB-ARBA"/>
</dbReference>
<dbReference type="PRINTS" id="PR00139">
    <property type="entry name" value="ASNGLNASE"/>
</dbReference>
<evidence type="ECO:0000259" key="9">
    <source>
        <dbReference type="Pfam" id="PF17763"/>
    </source>
</evidence>
<dbReference type="PANTHER" id="PTHR11707">
    <property type="entry name" value="L-ASPARAGINASE"/>
    <property type="match status" value="1"/>
</dbReference>
<feature type="domain" description="L-asparaginase N-terminal" evidence="8">
    <location>
        <begin position="5"/>
        <end position="194"/>
    </location>
</feature>
<comment type="similarity">
    <text evidence="1">Belongs to the asparaginase 1 family.</text>
</comment>
<dbReference type="InterPro" id="IPR036152">
    <property type="entry name" value="Asp/glu_Ase-like_sf"/>
</dbReference>
<dbReference type="FunFam" id="3.40.50.1170:FF:000001">
    <property type="entry name" value="L-asparaginase 2"/>
    <property type="match status" value="1"/>
</dbReference>
<evidence type="ECO:0000256" key="2">
    <source>
        <dbReference type="ARBA" id="ARBA00012920"/>
    </source>
</evidence>
<dbReference type="OrthoDB" id="9788068at2"/>
<dbReference type="PIRSF" id="PIRSF001220">
    <property type="entry name" value="L-ASNase_gatD"/>
    <property type="match status" value="1"/>
</dbReference>
<evidence type="ECO:0000256" key="5">
    <source>
        <dbReference type="PIRSR" id="PIRSR001220-2"/>
    </source>
</evidence>
<dbReference type="AlphaFoldDB" id="A0A1H4BRT6"/>
<gene>
    <name evidence="10" type="ORF">SAMN05444145_10422</name>
</gene>
<feature type="active site" evidence="6">
    <location>
        <position position="13"/>
    </location>
</feature>
<dbReference type="InterPro" id="IPR006034">
    <property type="entry name" value="Asparaginase/glutaminase-like"/>
</dbReference>
<keyword evidence="3" id="KW-0378">Hydrolase</keyword>
<dbReference type="InterPro" id="IPR027473">
    <property type="entry name" value="L-asparaginase_C"/>
</dbReference>
<dbReference type="InterPro" id="IPR020827">
    <property type="entry name" value="Asparaginase/glutaminase_AS1"/>
</dbReference>
<dbReference type="Pfam" id="PF17763">
    <property type="entry name" value="Asparaginase_C"/>
    <property type="match status" value="1"/>
</dbReference>
<dbReference type="Proteomes" id="UP000183253">
    <property type="component" value="Unassembled WGS sequence"/>
</dbReference>
<dbReference type="PROSITE" id="PS51732">
    <property type="entry name" value="ASN_GLN_ASE_3"/>
    <property type="match status" value="1"/>
</dbReference>
<feature type="binding site" evidence="5">
    <location>
        <position position="58"/>
    </location>
    <ligand>
        <name>substrate</name>
    </ligand>
</feature>
<feature type="domain" description="Asparaginase/glutaminase C-terminal" evidence="9">
    <location>
        <begin position="217"/>
        <end position="331"/>
    </location>
</feature>
<dbReference type="RefSeq" id="WP_010262028.1">
    <property type="nucleotide sequence ID" value="NZ_CAEG01000011.1"/>
</dbReference>
<dbReference type="SMART" id="SM00870">
    <property type="entry name" value="Asparaginase"/>
    <property type="match status" value="1"/>
</dbReference>
<dbReference type="NCBIfam" id="TIGR00519">
    <property type="entry name" value="asnASE_I"/>
    <property type="match status" value="1"/>
</dbReference>
<sequence length="342" mass="37298">MRSSILIIYTGGTIGMKTDAVTGALVPFDFSAIYDEFPSLKRLNVDIDVHTVSPVIDSSNVEPTHWIALAELIRDNYARYDGFVVLHGTDTMSYTASALSFMLENLSKPVVFTGSQIPIGVLRTDGRENLITAIEIAGAHLNGRPEVPEVSLYFQNRLFRANRTTKRSAEALSAFRSYNYPPLAEVGVNIAYNLPAILQPAEFSQELRIATKLSGGIELIKLFPGMGGEILRAMLAAPGLRAVVLETYGAGNAPTSEWFIRVVQEAIDRGIIILNITQCGGGRVSMELYETGLKLQKTGVLCGFDMTTEAAVTKLMYVLGLGLSDDETRALLRKPLRGEFTA</sequence>
<dbReference type="InterPro" id="IPR037152">
    <property type="entry name" value="L-asparaginase_N_sf"/>
</dbReference>
<dbReference type="InterPro" id="IPR040919">
    <property type="entry name" value="Asparaginase_C"/>
</dbReference>
<proteinExistence type="inferred from homology"/>
<evidence type="ECO:0000256" key="7">
    <source>
        <dbReference type="PROSITE-ProRule" id="PRU10100"/>
    </source>
</evidence>
<dbReference type="CDD" id="cd08963">
    <property type="entry name" value="L-asparaginase_I"/>
    <property type="match status" value="1"/>
</dbReference>
<evidence type="ECO:0000256" key="4">
    <source>
        <dbReference type="PIRSR" id="PIRSR001220-1"/>
    </source>
</evidence>
<dbReference type="SFLD" id="SFLDS00057">
    <property type="entry name" value="Glutaminase/Asparaginase"/>
    <property type="match status" value="1"/>
</dbReference>
<feature type="active site" evidence="7">
    <location>
        <position position="89"/>
    </location>
</feature>
<feature type="binding site" evidence="5">
    <location>
        <begin position="89"/>
        <end position="90"/>
    </location>
    <ligand>
        <name>substrate</name>
    </ligand>
</feature>
<protein>
    <recommendedName>
        <fullName evidence="2">asparaginase</fullName>
        <ecNumber evidence="2">3.5.1.1</ecNumber>
    </recommendedName>
</protein>
<dbReference type="EMBL" id="FNRI01000004">
    <property type="protein sequence ID" value="SEA50814.1"/>
    <property type="molecule type" value="Genomic_DNA"/>
</dbReference>
<organism evidence="10 11">
    <name type="scientific">Alistipes timonensis JC136</name>
    <dbReference type="NCBI Taxonomy" id="1033731"/>
    <lineage>
        <taxon>Bacteria</taxon>
        <taxon>Pseudomonadati</taxon>
        <taxon>Bacteroidota</taxon>
        <taxon>Bacteroidia</taxon>
        <taxon>Bacteroidales</taxon>
        <taxon>Rikenellaceae</taxon>
        <taxon>Alistipes</taxon>
    </lineage>
</organism>
<accession>A0A1H4BRT6</accession>
<dbReference type="SUPFAM" id="SSF53774">
    <property type="entry name" value="Glutaminase/Asparaginase"/>
    <property type="match status" value="1"/>
</dbReference>
<dbReference type="InterPro" id="IPR041725">
    <property type="entry name" value="L-asparaginase_I"/>
</dbReference>
<dbReference type="InterPro" id="IPR006033">
    <property type="entry name" value="AsnA_fam"/>
</dbReference>
<dbReference type="PROSITE" id="PS00917">
    <property type="entry name" value="ASN_GLN_ASE_2"/>
    <property type="match status" value="1"/>
</dbReference>
<dbReference type="FunFam" id="3.40.50.40:FF:000001">
    <property type="entry name" value="L-asparaginase 1"/>
    <property type="match status" value="1"/>
</dbReference>
<dbReference type="GO" id="GO:0004067">
    <property type="term" value="F:asparaginase activity"/>
    <property type="evidence" value="ECO:0007669"/>
    <property type="project" value="UniProtKB-UniRule"/>
</dbReference>
<name>A0A1H4BRT6_9BACT</name>
<evidence type="ECO:0000256" key="6">
    <source>
        <dbReference type="PROSITE-ProRule" id="PRU10099"/>
    </source>
</evidence>
<evidence type="ECO:0000256" key="3">
    <source>
        <dbReference type="ARBA" id="ARBA00022801"/>
    </source>
</evidence>
<dbReference type="InterPro" id="IPR027475">
    <property type="entry name" value="Asparaginase/glutaminase_AS2"/>
</dbReference>
<dbReference type="Pfam" id="PF00710">
    <property type="entry name" value="Asparaginase"/>
    <property type="match status" value="1"/>
</dbReference>
<dbReference type="InterPro" id="IPR027474">
    <property type="entry name" value="L-asparaginase_N"/>
</dbReference>
<reference evidence="10 11" key="1">
    <citation type="submission" date="2016-10" db="EMBL/GenBank/DDBJ databases">
        <authorList>
            <person name="de Groot N.N."/>
        </authorList>
    </citation>
    <scope>NUCLEOTIDE SEQUENCE [LARGE SCALE GENOMIC DNA]</scope>
    <source>
        <strain evidence="10 11">DSM 25383</strain>
    </source>
</reference>
<feature type="active site" description="O-isoaspartyl threonine intermediate" evidence="4">
    <location>
        <position position="13"/>
    </location>
</feature>
<dbReference type="PIRSF" id="PIRSF500176">
    <property type="entry name" value="L_ASNase"/>
    <property type="match status" value="1"/>
</dbReference>
<dbReference type="PROSITE" id="PS00144">
    <property type="entry name" value="ASN_GLN_ASE_1"/>
    <property type="match status" value="1"/>
</dbReference>
<dbReference type="STRING" id="1033731.SAMN05444145_10422"/>
<evidence type="ECO:0000259" key="8">
    <source>
        <dbReference type="Pfam" id="PF00710"/>
    </source>
</evidence>
<dbReference type="PANTHER" id="PTHR11707:SF28">
    <property type="entry name" value="60 KDA LYSOPHOSPHOLIPASE"/>
    <property type="match status" value="1"/>
</dbReference>
<keyword evidence="11" id="KW-1185">Reference proteome</keyword>
<evidence type="ECO:0000313" key="11">
    <source>
        <dbReference type="Proteomes" id="UP000183253"/>
    </source>
</evidence>